<name>A0AA44ID72_STRE0</name>
<proteinExistence type="inferred from homology"/>
<dbReference type="InterPro" id="IPR007137">
    <property type="entry name" value="DUF348"/>
</dbReference>
<dbReference type="Pfam" id="PF03990">
    <property type="entry name" value="DUF348"/>
    <property type="match status" value="3"/>
</dbReference>
<feature type="region of interest" description="Disordered" evidence="4">
    <location>
        <begin position="279"/>
        <end position="310"/>
    </location>
</feature>
<feature type="compositionally biased region" description="Low complexity" evidence="4">
    <location>
        <begin position="281"/>
        <end position="307"/>
    </location>
</feature>
<reference evidence="6 7" key="1">
    <citation type="submission" date="2020-04" db="EMBL/GenBank/DDBJ databases">
        <title>MicrobeNet Type strains.</title>
        <authorList>
            <person name="Nicholson A.C."/>
        </authorList>
    </citation>
    <scope>NUCLEOTIDE SEQUENCE [LARGE SCALE GENOMIC DNA]</scope>
    <source>
        <strain evidence="6 7">DSM 40738</strain>
    </source>
</reference>
<evidence type="ECO:0000313" key="6">
    <source>
        <dbReference type="EMBL" id="NKY14197.1"/>
    </source>
</evidence>
<sequence>MPGRVRWLVPQVLVVAGFVAVLVSGAVLAADHKTVRLSLDGAPRTLHTFADDVGELLALEGVTTGRHDLVAPAPRTPLTGGEEVVVRWGRPLRLVLDGSARRVWTTARTVDEALRALGVRAEGAHLSVSRSARIGREGLALAVRTERAVTFRADGRERTVRTNAATVAEALRHARITLRGRDTTSVPPGAFPRAGQTVTVLRVRDHRETRYESVPYEVRRVEDPELYRGTEVVDREGRPGLRRLTYVTRTVDGVPRTTRRTGEALVREPVARVVRVGTLERPAAGSGTAPAGPATASAGSTTARSGSVPDADGLDWAALAQCESGGRPDAVDPSGTYGGLYQFDVRTWHSVGGTGRPQDASAAEQTYRAKRLYAQRGASPWPHCGRRLYQ</sequence>
<feature type="domain" description="G5" evidence="5">
    <location>
        <begin position="200"/>
        <end position="280"/>
    </location>
</feature>
<keyword evidence="3" id="KW-0378">Hydrolase</keyword>
<dbReference type="SMART" id="SM01208">
    <property type="entry name" value="G5"/>
    <property type="match status" value="1"/>
</dbReference>
<dbReference type="PANTHER" id="PTHR39160">
    <property type="entry name" value="CELL WALL-BINDING PROTEIN YOCH"/>
    <property type="match status" value="1"/>
</dbReference>
<dbReference type="PROSITE" id="PS51109">
    <property type="entry name" value="G5"/>
    <property type="match status" value="1"/>
</dbReference>
<evidence type="ECO:0000313" key="7">
    <source>
        <dbReference type="Proteomes" id="UP000570003"/>
    </source>
</evidence>
<dbReference type="AlphaFoldDB" id="A0AA44ID72"/>
<evidence type="ECO:0000256" key="2">
    <source>
        <dbReference type="ARBA" id="ARBA00022729"/>
    </source>
</evidence>
<dbReference type="Gene3D" id="1.10.530.10">
    <property type="match status" value="1"/>
</dbReference>
<evidence type="ECO:0000259" key="5">
    <source>
        <dbReference type="PROSITE" id="PS51109"/>
    </source>
</evidence>
<keyword evidence="7" id="KW-1185">Reference proteome</keyword>
<dbReference type="GO" id="GO:0016787">
    <property type="term" value="F:hydrolase activity"/>
    <property type="evidence" value="ECO:0007669"/>
    <property type="project" value="UniProtKB-KW"/>
</dbReference>
<comment type="caution">
    <text evidence="6">The sequence shown here is derived from an EMBL/GenBank/DDBJ whole genome shotgun (WGS) entry which is preliminary data.</text>
</comment>
<keyword evidence="2" id="KW-0732">Signal</keyword>
<dbReference type="InterPro" id="IPR011098">
    <property type="entry name" value="G5_dom"/>
</dbReference>
<gene>
    <name evidence="6" type="ORF">HGA06_08485</name>
</gene>
<comment type="similarity">
    <text evidence="1">Belongs to the transglycosylase family. Rpf subfamily.</text>
</comment>
<dbReference type="Gene3D" id="2.20.230.10">
    <property type="entry name" value="Resuscitation-promoting factor rpfb"/>
    <property type="match status" value="1"/>
</dbReference>
<dbReference type="InterPro" id="IPR051933">
    <property type="entry name" value="Resuscitation_pf_RpfB"/>
</dbReference>
<dbReference type="Pfam" id="PF07501">
    <property type="entry name" value="G5"/>
    <property type="match status" value="1"/>
</dbReference>
<dbReference type="SUPFAM" id="SSF53955">
    <property type="entry name" value="Lysozyme-like"/>
    <property type="match status" value="1"/>
</dbReference>
<evidence type="ECO:0000256" key="1">
    <source>
        <dbReference type="ARBA" id="ARBA00010830"/>
    </source>
</evidence>
<protein>
    <submittedName>
        <fullName evidence="6">DUF348 domain-containing protein</fullName>
    </submittedName>
</protein>
<dbReference type="CDD" id="cd13925">
    <property type="entry name" value="RPF"/>
    <property type="match status" value="1"/>
</dbReference>
<accession>A0AA44ID72</accession>
<dbReference type="InterPro" id="IPR023346">
    <property type="entry name" value="Lysozyme-like_dom_sf"/>
</dbReference>
<dbReference type="Proteomes" id="UP000570003">
    <property type="component" value="Unassembled WGS sequence"/>
</dbReference>
<evidence type="ECO:0000256" key="3">
    <source>
        <dbReference type="ARBA" id="ARBA00022801"/>
    </source>
</evidence>
<dbReference type="PANTHER" id="PTHR39160:SF4">
    <property type="entry name" value="RESUSCITATION-PROMOTING FACTOR RPFB"/>
    <property type="match status" value="1"/>
</dbReference>
<evidence type="ECO:0000256" key="4">
    <source>
        <dbReference type="SAM" id="MobiDB-lite"/>
    </source>
</evidence>
<dbReference type="InterPro" id="IPR010618">
    <property type="entry name" value="RPF"/>
</dbReference>
<organism evidence="6 7">
    <name type="scientific">Streptomyces somaliensis (strain ATCC 33201 / DSM 40738 / JCM 12659 / KCTC 9044 / NCTC 11332 / NRRL B-12077 / IP 733)</name>
    <dbReference type="NCBI Taxonomy" id="1134445"/>
    <lineage>
        <taxon>Bacteria</taxon>
        <taxon>Bacillati</taxon>
        <taxon>Actinomycetota</taxon>
        <taxon>Actinomycetes</taxon>
        <taxon>Kitasatosporales</taxon>
        <taxon>Streptomycetaceae</taxon>
        <taxon>Streptomyces</taxon>
    </lineage>
</organism>
<dbReference type="Pfam" id="PF06737">
    <property type="entry name" value="Transglycosylas"/>
    <property type="match status" value="1"/>
</dbReference>
<dbReference type="EMBL" id="JAAXOU010000062">
    <property type="protein sequence ID" value="NKY14197.1"/>
    <property type="molecule type" value="Genomic_DNA"/>
</dbReference>